<protein>
    <submittedName>
        <fullName evidence="3">Glycosyltransferase involved in cell wall bisynthesis</fullName>
    </submittedName>
</protein>
<accession>A0A238XV48</accession>
<dbReference type="AlphaFoldDB" id="A0A238XV48"/>
<dbReference type="CDD" id="cd03813">
    <property type="entry name" value="GT4-like"/>
    <property type="match status" value="1"/>
</dbReference>
<dbReference type="RefSeq" id="WP_089322308.1">
    <property type="nucleotide sequence ID" value="NZ_FZOB01000001.1"/>
</dbReference>
<dbReference type="PANTHER" id="PTHR12526">
    <property type="entry name" value="GLYCOSYLTRANSFERASE"/>
    <property type="match status" value="1"/>
</dbReference>
<name>A0A238XV48_9BACT</name>
<organism evidence="3 4">
    <name type="scientific">Desulfurobacterium atlanticum</name>
    <dbReference type="NCBI Taxonomy" id="240169"/>
    <lineage>
        <taxon>Bacteria</taxon>
        <taxon>Pseudomonadati</taxon>
        <taxon>Aquificota</taxon>
        <taxon>Aquificia</taxon>
        <taxon>Desulfurobacteriales</taxon>
        <taxon>Desulfurobacteriaceae</taxon>
        <taxon>Desulfurobacterium</taxon>
    </lineage>
</organism>
<keyword evidence="3" id="KW-0808">Transferase</keyword>
<sequence length="506" mass="58585">MIKVNKGKPVDVAIIAEGTYPYVKGGVSSWIHSLISGLEEFNFGVVFLGSREEDYGEIKYKLPENLTYLSVNFIFSDKEKPPPKIIRAGKEKFERIKEIHRWFRGEKGKLFLEILQKRSFYLTEIREEEFLYSKEAWDFIAESYFEYAVDSPFVDYFWTVRNIHDPIWRVSKIMKDIPDTSIVHSPSTGYAGFLSSLLKEERKTPFILTEHGIYTKERKIDIVNADWIKDRSFFFQKEVDDIDYLKKMWINFFAGIGKFSYDASDLIISLFEDARKLQIKLGAPPEKTRVIPNGVKVENFLKSRRKRAKKIPRVIGLIGRVVPIKDIKTFIKAIRIVVNHFPETEGWIIGPTEEDPIYFEECKKLTKVLELRNNIKFLGFQNLKEIFPQIGLTTLTSISEGMPLVVLESFAAGVPAVTTDVGSCRQLIYGGLNEEDIKIGKAGEVCQVANPSQLAKAYIKLLTDEREWKKCQRAGIERVERFYTYEQFIDNYRLIYRSFKNGGNLI</sequence>
<reference evidence="4" key="1">
    <citation type="submission" date="2017-06" db="EMBL/GenBank/DDBJ databases">
        <authorList>
            <person name="Varghese N."/>
            <person name="Submissions S."/>
        </authorList>
    </citation>
    <scope>NUCLEOTIDE SEQUENCE [LARGE SCALE GENOMIC DNA]</scope>
    <source>
        <strain evidence="4">DSM 15668</strain>
    </source>
</reference>
<dbReference type="OrthoDB" id="9772485at2"/>
<dbReference type="EMBL" id="FZOB01000001">
    <property type="protein sequence ID" value="SNR62612.1"/>
    <property type="molecule type" value="Genomic_DNA"/>
</dbReference>
<feature type="domain" description="DUF3492" evidence="2">
    <location>
        <begin position="11"/>
        <end position="286"/>
    </location>
</feature>
<gene>
    <name evidence="3" type="ORF">SAMN06265340_101282</name>
</gene>
<feature type="domain" description="Glycosyl transferase family 1" evidence="1">
    <location>
        <begin position="305"/>
        <end position="476"/>
    </location>
</feature>
<dbReference type="GO" id="GO:0016757">
    <property type="term" value="F:glycosyltransferase activity"/>
    <property type="evidence" value="ECO:0007669"/>
    <property type="project" value="InterPro"/>
</dbReference>
<proteinExistence type="predicted"/>
<dbReference type="InterPro" id="IPR047691">
    <property type="entry name" value="PelF-like"/>
</dbReference>
<dbReference type="SUPFAM" id="SSF53756">
    <property type="entry name" value="UDP-Glycosyltransferase/glycogen phosphorylase"/>
    <property type="match status" value="1"/>
</dbReference>
<dbReference type="InterPro" id="IPR001296">
    <property type="entry name" value="Glyco_trans_1"/>
</dbReference>
<dbReference type="Gene3D" id="3.40.50.2000">
    <property type="entry name" value="Glycogen Phosphorylase B"/>
    <property type="match status" value="2"/>
</dbReference>
<dbReference type="NCBIfam" id="NF038011">
    <property type="entry name" value="PelF"/>
    <property type="match status" value="1"/>
</dbReference>
<evidence type="ECO:0000313" key="4">
    <source>
        <dbReference type="Proteomes" id="UP000198405"/>
    </source>
</evidence>
<dbReference type="InterPro" id="IPR022622">
    <property type="entry name" value="DUF3492"/>
</dbReference>
<evidence type="ECO:0000259" key="1">
    <source>
        <dbReference type="Pfam" id="PF00534"/>
    </source>
</evidence>
<evidence type="ECO:0000259" key="2">
    <source>
        <dbReference type="Pfam" id="PF11997"/>
    </source>
</evidence>
<keyword evidence="4" id="KW-1185">Reference proteome</keyword>
<dbReference type="Proteomes" id="UP000198405">
    <property type="component" value="Unassembled WGS sequence"/>
</dbReference>
<evidence type="ECO:0000313" key="3">
    <source>
        <dbReference type="EMBL" id="SNR62612.1"/>
    </source>
</evidence>
<dbReference type="Pfam" id="PF11997">
    <property type="entry name" value="DUF3492"/>
    <property type="match status" value="1"/>
</dbReference>
<dbReference type="Pfam" id="PF00534">
    <property type="entry name" value="Glycos_transf_1"/>
    <property type="match status" value="1"/>
</dbReference>
<dbReference type="PANTHER" id="PTHR12526:SF608">
    <property type="entry name" value="PELF"/>
    <property type="match status" value="1"/>
</dbReference>